<dbReference type="SUPFAM" id="SSF51905">
    <property type="entry name" value="FAD/NAD(P)-binding domain"/>
    <property type="match status" value="1"/>
</dbReference>
<dbReference type="Gene3D" id="3.90.700.10">
    <property type="entry name" value="Succinate dehydrogenase/fumarate reductase flavoprotein, catalytic domain"/>
    <property type="match status" value="1"/>
</dbReference>
<dbReference type="InterPro" id="IPR011280">
    <property type="entry name" value="Succ_DH/Fum_Rdt_flav_su"/>
</dbReference>
<evidence type="ECO:0000256" key="6">
    <source>
        <dbReference type="ARBA" id="ARBA00022475"/>
    </source>
</evidence>
<dbReference type="EC" id="1.3.5.1" evidence="4"/>
<evidence type="ECO:0000256" key="1">
    <source>
        <dbReference type="ARBA" id="ARBA00001974"/>
    </source>
</evidence>
<dbReference type="InterPro" id="IPR003953">
    <property type="entry name" value="FAD-dep_OxRdtase_2_FAD-bd"/>
</dbReference>
<dbReference type="Gene3D" id="3.50.50.60">
    <property type="entry name" value="FAD/NAD(P)-binding domain"/>
    <property type="match status" value="1"/>
</dbReference>
<accession>A0A5C6WYW4</accession>
<gene>
    <name evidence="16" type="ORF">FRC96_18085</name>
</gene>
<keyword evidence="7" id="KW-0285">Flavoprotein</keyword>
<protein>
    <recommendedName>
        <fullName evidence="4">succinate dehydrogenase</fullName>
        <ecNumber evidence="4">1.3.5.1</ecNumber>
    </recommendedName>
</protein>
<dbReference type="Gene3D" id="1.20.58.100">
    <property type="entry name" value="Fumarate reductase/succinate dehydrogenase flavoprotein-like, C-terminal domain"/>
    <property type="match status" value="1"/>
</dbReference>
<comment type="caution">
    <text evidence="16">The sequence shown here is derived from an EMBL/GenBank/DDBJ whole genome shotgun (WGS) entry which is preliminary data.</text>
</comment>
<dbReference type="PRINTS" id="PR00368">
    <property type="entry name" value="FADPNR"/>
</dbReference>
<dbReference type="EMBL" id="VOSL01000134">
    <property type="protein sequence ID" value="TXD32277.1"/>
    <property type="molecule type" value="Genomic_DNA"/>
</dbReference>
<dbReference type="NCBIfam" id="TIGR01811">
    <property type="entry name" value="sdhA_Bsu"/>
    <property type="match status" value="1"/>
</dbReference>
<feature type="domain" description="FAD-dependent oxidoreductase 2 FAD-binding" evidence="14">
    <location>
        <begin position="37"/>
        <end position="443"/>
    </location>
</feature>
<proteinExistence type="inferred from homology"/>
<evidence type="ECO:0000256" key="5">
    <source>
        <dbReference type="ARBA" id="ARBA00022448"/>
    </source>
</evidence>
<dbReference type="PANTHER" id="PTHR11632">
    <property type="entry name" value="SUCCINATE DEHYDROGENASE 2 FLAVOPROTEIN SUBUNIT"/>
    <property type="match status" value="1"/>
</dbReference>
<evidence type="ECO:0000256" key="3">
    <source>
        <dbReference type="ARBA" id="ARBA00008040"/>
    </source>
</evidence>
<dbReference type="InterPro" id="IPR027477">
    <property type="entry name" value="Succ_DH/fumarate_Rdtase_cat_sf"/>
</dbReference>
<dbReference type="GO" id="GO:0005886">
    <property type="term" value="C:plasma membrane"/>
    <property type="evidence" value="ECO:0007669"/>
    <property type="project" value="UniProtKB-SubCell"/>
</dbReference>
<evidence type="ECO:0000256" key="11">
    <source>
        <dbReference type="ARBA" id="ARBA00023136"/>
    </source>
</evidence>
<dbReference type="InterPro" id="IPR015939">
    <property type="entry name" value="Fum_Rdtase/Succ_DH_flav-like_C"/>
</dbReference>
<dbReference type="Pfam" id="PF00890">
    <property type="entry name" value="FAD_binding_2"/>
    <property type="match status" value="1"/>
</dbReference>
<evidence type="ECO:0000256" key="13">
    <source>
        <dbReference type="PIRSR" id="PIRSR630664-50"/>
    </source>
</evidence>
<keyword evidence="11" id="KW-0472">Membrane</keyword>
<dbReference type="InterPro" id="IPR030664">
    <property type="entry name" value="SdhA/FrdA/AprA"/>
</dbReference>
<evidence type="ECO:0000256" key="4">
    <source>
        <dbReference type="ARBA" id="ARBA00012792"/>
    </source>
</evidence>
<evidence type="ECO:0000313" key="16">
    <source>
        <dbReference type="EMBL" id="TXD32277.1"/>
    </source>
</evidence>
<dbReference type="AlphaFoldDB" id="A0A5C6WYW4"/>
<evidence type="ECO:0000256" key="2">
    <source>
        <dbReference type="ARBA" id="ARBA00004413"/>
    </source>
</evidence>
<dbReference type="RefSeq" id="WP_146976554.1">
    <property type="nucleotide sequence ID" value="NZ_VOSL01000134.1"/>
</dbReference>
<feature type="active site" description="Proton acceptor" evidence="13">
    <location>
        <position position="332"/>
    </location>
</feature>
<dbReference type="OrthoDB" id="9806724at2"/>
<keyword evidence="5" id="KW-0813">Transport</keyword>
<evidence type="ECO:0000256" key="9">
    <source>
        <dbReference type="ARBA" id="ARBA00022982"/>
    </source>
</evidence>
<dbReference type="SUPFAM" id="SSF56425">
    <property type="entry name" value="Succinate dehydrogenase/fumarate reductase flavoprotein, catalytic domain"/>
    <property type="match status" value="1"/>
</dbReference>
<evidence type="ECO:0000256" key="12">
    <source>
        <dbReference type="ARBA" id="ARBA00049220"/>
    </source>
</evidence>
<dbReference type="NCBIfam" id="NF005749">
    <property type="entry name" value="PRK07573.1"/>
    <property type="match status" value="1"/>
</dbReference>
<dbReference type="InterPro" id="IPR036188">
    <property type="entry name" value="FAD/NAD-bd_sf"/>
</dbReference>
<evidence type="ECO:0000256" key="10">
    <source>
        <dbReference type="ARBA" id="ARBA00023002"/>
    </source>
</evidence>
<keyword evidence="10" id="KW-0560">Oxidoreductase</keyword>
<dbReference type="FunFam" id="3.50.50.60:FF:000009">
    <property type="entry name" value="Succinate dehydrogenase flavoprotein subunit"/>
    <property type="match status" value="1"/>
</dbReference>
<comment type="similarity">
    <text evidence="3">Belongs to the FAD-dependent oxidoreductase 2 family. FRD/SDH subfamily.</text>
</comment>
<dbReference type="GO" id="GO:0009055">
    <property type="term" value="F:electron transfer activity"/>
    <property type="evidence" value="ECO:0007669"/>
    <property type="project" value="TreeGrafter"/>
</dbReference>
<keyword evidence="8" id="KW-0274">FAD</keyword>
<feature type="domain" description="Fumarate reductase/succinate dehydrogenase flavoprotein-like C-terminal" evidence="15">
    <location>
        <begin position="507"/>
        <end position="639"/>
    </location>
</feature>
<dbReference type="FunFam" id="1.20.58.100:FF:000003">
    <property type="entry name" value="Succinate dehydrogenase flavoprotein subunit"/>
    <property type="match status" value="1"/>
</dbReference>
<comment type="cofactor">
    <cofactor evidence="1">
        <name>FAD</name>
        <dbReference type="ChEBI" id="CHEBI:57692"/>
    </cofactor>
</comment>
<dbReference type="PANTHER" id="PTHR11632:SF53">
    <property type="entry name" value="SUCCINATE DEHYDROGENASE FLAVOPROTEIN SUBUNIT"/>
    <property type="match status" value="1"/>
</dbReference>
<evidence type="ECO:0000256" key="8">
    <source>
        <dbReference type="ARBA" id="ARBA00022827"/>
    </source>
</evidence>
<comment type="catalytic activity">
    <reaction evidence="12">
        <text>a quinone + succinate = fumarate + a quinol</text>
        <dbReference type="Rhea" id="RHEA:40523"/>
        <dbReference type="ChEBI" id="CHEBI:24646"/>
        <dbReference type="ChEBI" id="CHEBI:29806"/>
        <dbReference type="ChEBI" id="CHEBI:30031"/>
        <dbReference type="ChEBI" id="CHEBI:132124"/>
        <dbReference type="EC" id="1.3.5.1"/>
    </reaction>
</comment>
<dbReference type="Pfam" id="PF02910">
    <property type="entry name" value="Succ_DH_flav_C"/>
    <property type="match status" value="1"/>
</dbReference>
<name>A0A5C6WYW4_9DELT</name>
<comment type="subcellular location">
    <subcellularLocation>
        <location evidence="2">Cell membrane</location>
        <topology evidence="2">Peripheral membrane protein</topology>
        <orientation evidence="2">Cytoplasmic side</orientation>
    </subcellularLocation>
</comment>
<sequence>MTTLDSRVPEGPLAEKWSKRLHDMKLVAPNNKRKRKVIVVGTGLAGASAAASLGELGYQVDAFCITDSPRRAHSIAAQGGINAAKNYPNDGDSVWRLFYDTIKGGDFRSREANVHRLAEVSTAIIDQAVAQGVPFAREYGGELANRSFGGAQVSRTFYARGQTGQQLLLGAYQALMRQVDNKTVTMFPRREMLDLVVIDGKARGIITRNLVTGELERHQADAVVLCTGGYGRVYFLSTNAFNSNGTAAWRCYKRGAHFANPCYVQIHPTCIPQSGDYQSKLTLMSESLRNDGRVWVPKEKADVKKPANEIPEERRDYYLERKYPSFGNLVPRDVASRNAKYVCDEGRGVGATGRAVYLDFRDAIKNQGRDTIADKYGNLFHMYEKITGENPYEVPMRIYPAVHYTMGGLWVDYELMSTIPGLFVAGEANFSDHGANRLGASALMQGLADGYFVVPFSVGNYLAQNKVEAISTDHADFKRTEDEVTAHLQKMLDVGAKGNRTVIEIYRDLGEIMYDQVGMSRTPEGLKEAITKIKKLQNDFWTDVKIPGSGDEFNKMLEVAGRLADFLELAELMARDALHRNESCGGHFREDHQTPEGEARRDDENFCYVAAWAFKEAGEPELIKEPLEFENVELSTRSYK</sequence>
<reference evidence="16 17" key="1">
    <citation type="submission" date="2019-08" db="EMBL/GenBank/DDBJ databases">
        <title>Bradymonadales sp. TMQ2.</title>
        <authorList>
            <person name="Liang Q."/>
        </authorList>
    </citation>
    <scope>NUCLEOTIDE SEQUENCE [LARGE SCALE GENOMIC DNA]</scope>
    <source>
        <strain evidence="16 17">TMQ2</strain>
    </source>
</reference>
<evidence type="ECO:0000313" key="17">
    <source>
        <dbReference type="Proteomes" id="UP000321046"/>
    </source>
</evidence>
<dbReference type="GO" id="GO:0050660">
    <property type="term" value="F:flavin adenine dinucleotide binding"/>
    <property type="evidence" value="ECO:0007669"/>
    <property type="project" value="TreeGrafter"/>
</dbReference>
<keyword evidence="9" id="KW-0249">Electron transport</keyword>
<dbReference type="SUPFAM" id="SSF46977">
    <property type="entry name" value="Succinate dehydrogenase/fumarate reductase flavoprotein C-terminal domain"/>
    <property type="match status" value="1"/>
</dbReference>
<evidence type="ECO:0000256" key="7">
    <source>
        <dbReference type="ARBA" id="ARBA00022630"/>
    </source>
</evidence>
<keyword evidence="6" id="KW-1003">Cell membrane</keyword>
<evidence type="ECO:0000259" key="14">
    <source>
        <dbReference type="Pfam" id="PF00890"/>
    </source>
</evidence>
<evidence type="ECO:0000259" key="15">
    <source>
        <dbReference type="Pfam" id="PF02910"/>
    </source>
</evidence>
<dbReference type="InterPro" id="IPR037099">
    <property type="entry name" value="Fum_R/Succ_DH_flav-like_C_sf"/>
</dbReference>
<dbReference type="GO" id="GO:0008177">
    <property type="term" value="F:succinate dehydrogenase (quinone) activity"/>
    <property type="evidence" value="ECO:0007669"/>
    <property type="project" value="UniProtKB-EC"/>
</dbReference>
<dbReference type="Proteomes" id="UP000321046">
    <property type="component" value="Unassembled WGS sequence"/>
</dbReference>
<organism evidence="16 17">
    <name type="scientific">Lujinxingia vulgaris</name>
    <dbReference type="NCBI Taxonomy" id="2600176"/>
    <lineage>
        <taxon>Bacteria</taxon>
        <taxon>Deltaproteobacteria</taxon>
        <taxon>Bradymonadales</taxon>
        <taxon>Lujinxingiaceae</taxon>
        <taxon>Lujinxingia</taxon>
    </lineage>
</organism>
<dbReference type="GO" id="GO:0009061">
    <property type="term" value="P:anaerobic respiration"/>
    <property type="evidence" value="ECO:0007669"/>
    <property type="project" value="TreeGrafter"/>
</dbReference>
<dbReference type="FunFam" id="3.90.700.10:FF:000006">
    <property type="entry name" value="Succinate dehydrogenase flavoprotein subunit"/>
    <property type="match status" value="1"/>
</dbReference>